<proteinExistence type="predicted"/>
<evidence type="ECO:0000313" key="2">
    <source>
        <dbReference type="Proteomes" id="UP001155280"/>
    </source>
</evidence>
<dbReference type="EMBL" id="JANCNS010000003">
    <property type="protein sequence ID" value="MCP9200825.1"/>
    <property type="molecule type" value="Genomic_DNA"/>
</dbReference>
<dbReference type="Proteomes" id="UP001155280">
    <property type="component" value="Unassembled WGS sequence"/>
</dbReference>
<sequence length="105" mass="11803">MKFLVLFITFLVLSLSILPCCFLEDISNNSLCIDSPTNNEDDHTSEEPCSPFFNCGSCSGFALQEDLEIGFVTDEFSAQVFISCQDLFKSAYQNPDFKPPRRSII</sequence>
<evidence type="ECO:0000313" key="1">
    <source>
        <dbReference type="EMBL" id="MCP9200825.1"/>
    </source>
</evidence>
<dbReference type="AlphaFoldDB" id="A0A9X2KYQ3"/>
<dbReference type="RefSeq" id="WP_241552496.1">
    <property type="nucleotide sequence ID" value="NZ_JANCNS010000003.1"/>
</dbReference>
<organism evidence="1 2">
    <name type="scientific">Christiangramia oceanisediminis</name>
    <dbReference type="NCBI Taxonomy" id="2920386"/>
    <lineage>
        <taxon>Bacteria</taxon>
        <taxon>Pseudomonadati</taxon>
        <taxon>Bacteroidota</taxon>
        <taxon>Flavobacteriia</taxon>
        <taxon>Flavobacteriales</taxon>
        <taxon>Flavobacteriaceae</taxon>
        <taxon>Christiangramia</taxon>
    </lineage>
</organism>
<reference evidence="1" key="1">
    <citation type="submission" date="2022-07" db="EMBL/GenBank/DDBJ databases">
        <title>Gramela sediminis sp. nov., isolated from deep-sea sediment of the Indian Ocean.</title>
        <authorList>
            <person name="Shi H."/>
        </authorList>
    </citation>
    <scope>NUCLEOTIDE SEQUENCE</scope>
    <source>
        <strain evidence="1">GC03-9</strain>
    </source>
</reference>
<keyword evidence="2" id="KW-1185">Reference proteome</keyword>
<protein>
    <submittedName>
        <fullName evidence="1">Uncharacterized protein</fullName>
    </submittedName>
</protein>
<accession>A0A9X2KYQ3</accession>
<comment type="caution">
    <text evidence="1">The sequence shown here is derived from an EMBL/GenBank/DDBJ whole genome shotgun (WGS) entry which is preliminary data.</text>
</comment>
<gene>
    <name evidence="1" type="ORF">MKO06_12970</name>
</gene>
<name>A0A9X2KYQ3_9FLAO</name>